<dbReference type="SUPFAM" id="SSF47973">
    <property type="entry name" value="Ribosomal protein S7"/>
    <property type="match status" value="1"/>
</dbReference>
<keyword evidence="5 7" id="KW-0689">Ribosomal protein</keyword>
<dbReference type="GO" id="GO:0000049">
    <property type="term" value="F:tRNA binding"/>
    <property type="evidence" value="ECO:0007669"/>
    <property type="project" value="UniProtKB-KW"/>
</dbReference>
<dbReference type="EMBL" id="AAPZ02000001">
    <property type="protein sequence ID" value="EDX42890.1"/>
    <property type="molecule type" value="Genomic_DNA"/>
</dbReference>
<dbReference type="Proteomes" id="UP000003853">
    <property type="component" value="Unassembled WGS sequence"/>
</dbReference>
<dbReference type="PROSITE" id="PS00052">
    <property type="entry name" value="RIBOSOMAL_S7"/>
    <property type="match status" value="1"/>
</dbReference>
<dbReference type="InterPro" id="IPR000235">
    <property type="entry name" value="Ribosomal_uS7"/>
</dbReference>
<dbReference type="NCBIfam" id="TIGR01029">
    <property type="entry name" value="rpsG_bact"/>
    <property type="match status" value="1"/>
</dbReference>
<dbReference type="AlphaFoldDB" id="B3XPL2"/>
<evidence type="ECO:0000256" key="6">
    <source>
        <dbReference type="ARBA" id="ARBA00023274"/>
    </source>
</evidence>
<evidence type="ECO:0000256" key="3">
    <source>
        <dbReference type="ARBA" id="ARBA00022730"/>
    </source>
</evidence>
<dbReference type="PANTHER" id="PTHR11205">
    <property type="entry name" value="RIBOSOMAL PROTEIN S7"/>
    <property type="match status" value="1"/>
</dbReference>
<evidence type="ECO:0000256" key="7">
    <source>
        <dbReference type="RuleBase" id="RU003619"/>
    </source>
</evidence>
<comment type="caution">
    <text evidence="10">The sequence shown here is derived from an EMBL/GenBank/DDBJ whole genome shotgun (WGS) entry which is preliminary data.</text>
</comment>
<accession>B3XPL2</accession>
<feature type="domain" description="Small ribosomal subunit protein uS7" evidence="9">
    <location>
        <begin position="2"/>
        <end position="120"/>
    </location>
</feature>
<dbReference type="PATRIC" id="fig|349123.13.peg.1419"/>
<name>B3XPL2_LIMR1</name>
<protein>
    <recommendedName>
        <fullName evidence="8">Ribosomal protein S7</fullName>
    </recommendedName>
</protein>
<proteinExistence type="inferred from homology"/>
<dbReference type="InterPro" id="IPR020606">
    <property type="entry name" value="Ribosomal_uS7_CS"/>
</dbReference>
<dbReference type="GO" id="GO:0015935">
    <property type="term" value="C:small ribosomal subunit"/>
    <property type="evidence" value="ECO:0007669"/>
    <property type="project" value="InterPro"/>
</dbReference>
<dbReference type="GO" id="GO:0019843">
    <property type="term" value="F:rRNA binding"/>
    <property type="evidence" value="ECO:0007669"/>
    <property type="project" value="UniProtKB-KW"/>
</dbReference>
<dbReference type="InterPro" id="IPR036823">
    <property type="entry name" value="Ribosomal_uS7_dom_sf"/>
</dbReference>
<evidence type="ECO:0000256" key="1">
    <source>
        <dbReference type="ARBA" id="ARBA00007151"/>
    </source>
</evidence>
<dbReference type="InterPro" id="IPR005717">
    <property type="entry name" value="Ribosomal_uS7_bac/org-type"/>
</dbReference>
<dbReference type="CDD" id="cd14869">
    <property type="entry name" value="uS7_Bacteria"/>
    <property type="match status" value="1"/>
</dbReference>
<dbReference type="InterPro" id="IPR023798">
    <property type="entry name" value="Ribosomal_uS7_dom"/>
</dbReference>
<dbReference type="Gene3D" id="1.10.455.10">
    <property type="entry name" value="Ribosomal protein S7 domain"/>
    <property type="match status" value="1"/>
</dbReference>
<comment type="similarity">
    <text evidence="1 7">Belongs to the universal ribosomal protein uS7 family.</text>
</comment>
<keyword evidence="3 8" id="KW-0699">rRNA-binding</keyword>
<dbReference type="GO" id="GO:0006412">
    <property type="term" value="P:translation"/>
    <property type="evidence" value="ECO:0007669"/>
    <property type="project" value="InterPro"/>
</dbReference>
<sequence>MPRKGHVQKREILPDPMYNSKLVTSLIDHLMIDGKRGTATKILYAAFDEIKNETGNDPVEVFQQAMENVMPVLEVKARRVGGSNYQVPIEVRPDRRTTLGLRWIVQYARLRGEHTMVNVLHVKSSMLQTILELQLKSVKIRTVWQKPTVHSHTTAGNNHCHLILVI</sequence>
<evidence type="ECO:0000256" key="5">
    <source>
        <dbReference type="ARBA" id="ARBA00022980"/>
    </source>
</evidence>
<evidence type="ECO:0000256" key="8">
    <source>
        <dbReference type="RuleBase" id="RU003620"/>
    </source>
</evidence>
<keyword evidence="6 7" id="KW-0687">Ribonucleoprotein</keyword>
<dbReference type="GO" id="GO:0003735">
    <property type="term" value="F:structural constituent of ribosome"/>
    <property type="evidence" value="ECO:0007669"/>
    <property type="project" value="InterPro"/>
</dbReference>
<keyword evidence="2" id="KW-0820">tRNA-binding</keyword>
<keyword evidence="4 8" id="KW-0694">RNA-binding</keyword>
<evidence type="ECO:0000313" key="10">
    <source>
        <dbReference type="EMBL" id="EDX42890.1"/>
    </source>
</evidence>
<evidence type="ECO:0000256" key="2">
    <source>
        <dbReference type="ARBA" id="ARBA00022555"/>
    </source>
</evidence>
<evidence type="ECO:0000313" key="11">
    <source>
        <dbReference type="Proteomes" id="UP000003853"/>
    </source>
</evidence>
<dbReference type="eggNOG" id="COG0049">
    <property type="taxonomic scope" value="Bacteria"/>
</dbReference>
<evidence type="ECO:0000256" key="4">
    <source>
        <dbReference type="ARBA" id="ARBA00022884"/>
    </source>
</evidence>
<organism evidence="10 11">
    <name type="scientific">Limosilactobacillus reuteri subsp. rodentium (strain DSM 17509 / CIP 109821 / 100-23)</name>
    <name type="common">Lactobacillus reuteri</name>
    <dbReference type="NCBI Taxonomy" id="349123"/>
    <lineage>
        <taxon>Bacteria</taxon>
        <taxon>Bacillati</taxon>
        <taxon>Bacillota</taxon>
        <taxon>Bacilli</taxon>
        <taxon>Lactobacillales</taxon>
        <taxon>Lactobacillaceae</taxon>
        <taxon>Limosilactobacillus</taxon>
    </lineage>
</organism>
<evidence type="ECO:0000259" key="9">
    <source>
        <dbReference type="Pfam" id="PF00177"/>
    </source>
</evidence>
<reference evidence="11" key="1">
    <citation type="submission" date="2008-06" db="EMBL/GenBank/DDBJ databases">
        <title>Permanent draft sequence of Lactobacillus reuteri 100-23.</title>
        <authorList>
            <consortium name="US DOE Joint Genome Institute"/>
            <person name="Copeland A."/>
            <person name="Lucas S."/>
            <person name="Lapidus A."/>
            <person name="Barry K."/>
            <person name="Detter J.C."/>
            <person name="Glavina del Rio T."/>
            <person name="Hammon N."/>
            <person name="Israni S."/>
            <person name="Dalin E."/>
            <person name="Tice H."/>
            <person name="Pitluck S."/>
            <person name="Sun H."/>
            <person name="Schmutz J."/>
            <person name="Larimer F."/>
            <person name="Land M."/>
            <person name="Hauser L."/>
            <person name="Walter J."/>
            <person name="Heng N.C.K."/>
            <person name="Tannock G.W."/>
            <person name="Richardson P."/>
        </authorList>
    </citation>
    <scope>NUCLEOTIDE SEQUENCE [LARGE SCALE GENOMIC DNA]</scope>
    <source>
        <strain evidence="11">DSM 17509 / CIP 109821 / 100-23</strain>
    </source>
</reference>
<gene>
    <name evidence="10" type="ORF">Lreu23DRAFT_4409</name>
</gene>
<dbReference type="Pfam" id="PF00177">
    <property type="entry name" value="Ribosomal_S7"/>
    <property type="match status" value="1"/>
</dbReference>